<dbReference type="RefSeq" id="WP_117582371.1">
    <property type="nucleotide sequence ID" value="NZ_CAXMZC010000001.1"/>
</dbReference>
<dbReference type="GO" id="GO:0003677">
    <property type="term" value="F:DNA binding"/>
    <property type="evidence" value="ECO:0007669"/>
    <property type="project" value="InterPro"/>
</dbReference>
<comment type="similarity">
    <text evidence="1">Belongs to the PemK/MazF family.</text>
</comment>
<dbReference type="Pfam" id="PF02452">
    <property type="entry name" value="PemK_toxin"/>
    <property type="match status" value="1"/>
</dbReference>
<dbReference type="InterPro" id="IPR003477">
    <property type="entry name" value="PemK-like"/>
</dbReference>
<dbReference type="Gene3D" id="2.30.30.110">
    <property type="match status" value="1"/>
</dbReference>
<protein>
    <recommendedName>
        <fullName evidence="5">Type II toxin-antitoxin system PemK/MazF family toxin</fullName>
    </recommendedName>
</protein>
<dbReference type="InterPro" id="IPR011067">
    <property type="entry name" value="Plasmid_toxin/cell-grow_inhib"/>
</dbReference>
<comment type="caution">
    <text evidence="3">The sequence shown here is derived from an EMBL/GenBank/DDBJ whole genome shotgun (WGS) entry which is preliminary data.</text>
</comment>
<dbReference type="AlphaFoldDB" id="A0A3E3EAM3"/>
<sequence>MSYVGKIYPSVLQFYDVKTKSQRNKSRPVLIIAEPIGKDTEYTVLPVSTLLNRRFYDPRYDVQIKVENFDKLRLTKDCFIRSHKQTTVYKANIDFNKLIGDLKNDYPDCFYDILDKLEKFNGEIQACAKR</sequence>
<proteinExistence type="inferred from homology"/>
<evidence type="ECO:0000256" key="1">
    <source>
        <dbReference type="ARBA" id="ARBA00007521"/>
    </source>
</evidence>
<evidence type="ECO:0008006" key="5">
    <source>
        <dbReference type="Google" id="ProtNLM"/>
    </source>
</evidence>
<evidence type="ECO:0000313" key="4">
    <source>
        <dbReference type="Proteomes" id="UP000261032"/>
    </source>
</evidence>
<organism evidence="3 4">
    <name type="scientific">Thomasclavelia ramosa</name>
    <dbReference type="NCBI Taxonomy" id="1547"/>
    <lineage>
        <taxon>Bacteria</taxon>
        <taxon>Bacillati</taxon>
        <taxon>Bacillota</taxon>
        <taxon>Erysipelotrichia</taxon>
        <taxon>Erysipelotrichales</taxon>
        <taxon>Coprobacillaceae</taxon>
        <taxon>Thomasclavelia</taxon>
    </lineage>
</organism>
<evidence type="ECO:0000313" key="3">
    <source>
        <dbReference type="EMBL" id="RGD80332.1"/>
    </source>
</evidence>
<accession>A0A3E3EAM3</accession>
<name>A0A3E3EAM3_9FIRM</name>
<gene>
    <name evidence="3" type="ORF">DXB93_15260</name>
</gene>
<dbReference type="Proteomes" id="UP000261032">
    <property type="component" value="Unassembled WGS sequence"/>
</dbReference>
<reference evidence="3 4" key="1">
    <citation type="submission" date="2018-08" db="EMBL/GenBank/DDBJ databases">
        <title>A genome reference for cultivated species of the human gut microbiota.</title>
        <authorList>
            <person name="Zou Y."/>
            <person name="Xue W."/>
            <person name="Luo G."/>
        </authorList>
    </citation>
    <scope>NUCLEOTIDE SEQUENCE [LARGE SCALE GENOMIC DNA]</scope>
    <source>
        <strain evidence="3 4">OM06-4</strain>
    </source>
</reference>
<dbReference type="EMBL" id="QUSL01000031">
    <property type="protein sequence ID" value="RGD80332.1"/>
    <property type="molecule type" value="Genomic_DNA"/>
</dbReference>
<keyword evidence="2" id="KW-1277">Toxin-antitoxin system</keyword>
<evidence type="ECO:0000256" key="2">
    <source>
        <dbReference type="ARBA" id="ARBA00022649"/>
    </source>
</evidence>